<dbReference type="Gene3D" id="1.10.1410.10">
    <property type="match status" value="1"/>
</dbReference>
<dbReference type="OrthoDB" id="2274644at2759"/>
<dbReference type="GO" id="GO:0016779">
    <property type="term" value="F:nucleotidyltransferase activity"/>
    <property type="evidence" value="ECO:0007669"/>
    <property type="project" value="TreeGrafter"/>
</dbReference>
<protein>
    <submittedName>
        <fullName evidence="7">Nucleotidyltransferase family protein</fullName>
    </submittedName>
</protein>
<keyword evidence="3" id="KW-0460">Magnesium</keyword>
<evidence type="ECO:0000256" key="5">
    <source>
        <dbReference type="SAM" id="Phobius"/>
    </source>
</evidence>
<keyword evidence="5" id="KW-0812">Transmembrane</keyword>
<dbReference type="EMBL" id="ASPP01007705">
    <property type="protein sequence ID" value="ETO26686.1"/>
    <property type="molecule type" value="Genomic_DNA"/>
</dbReference>
<dbReference type="InterPro" id="IPR002058">
    <property type="entry name" value="PAP_assoc"/>
</dbReference>
<keyword evidence="8" id="KW-1185">Reference proteome</keyword>
<evidence type="ECO:0000256" key="3">
    <source>
        <dbReference type="ARBA" id="ARBA00022842"/>
    </source>
</evidence>
<evidence type="ECO:0000256" key="4">
    <source>
        <dbReference type="SAM" id="MobiDB-lite"/>
    </source>
</evidence>
<dbReference type="GO" id="GO:0031123">
    <property type="term" value="P:RNA 3'-end processing"/>
    <property type="evidence" value="ECO:0007669"/>
    <property type="project" value="TreeGrafter"/>
</dbReference>
<feature type="region of interest" description="Disordered" evidence="4">
    <location>
        <begin position="65"/>
        <end position="124"/>
    </location>
</feature>
<dbReference type="GO" id="GO:0046872">
    <property type="term" value="F:metal ion binding"/>
    <property type="evidence" value="ECO:0007669"/>
    <property type="project" value="UniProtKB-KW"/>
</dbReference>
<proteinExistence type="predicted"/>
<comment type="caution">
    <text evidence="7">The sequence shown here is derived from an EMBL/GenBank/DDBJ whole genome shotgun (WGS) entry which is preliminary data.</text>
</comment>
<evidence type="ECO:0000313" key="8">
    <source>
        <dbReference type="Proteomes" id="UP000023152"/>
    </source>
</evidence>
<evidence type="ECO:0000259" key="6">
    <source>
        <dbReference type="Pfam" id="PF03828"/>
    </source>
</evidence>
<keyword evidence="2" id="KW-0479">Metal-binding</keyword>
<name>X6NL07_RETFI</name>
<feature type="domain" description="PAP-associated" evidence="6">
    <location>
        <begin position="385"/>
        <end position="427"/>
    </location>
</feature>
<feature type="compositionally biased region" description="Low complexity" evidence="4">
    <location>
        <begin position="85"/>
        <end position="118"/>
    </location>
</feature>
<dbReference type="PANTHER" id="PTHR12271:SF40">
    <property type="entry name" value="POLY(A) RNA POLYMERASE GLD2"/>
    <property type="match status" value="1"/>
</dbReference>
<gene>
    <name evidence="7" type="ORF">RFI_10451</name>
</gene>
<accession>X6NL07</accession>
<evidence type="ECO:0000256" key="1">
    <source>
        <dbReference type="ARBA" id="ARBA00022679"/>
    </source>
</evidence>
<dbReference type="Pfam" id="PF03828">
    <property type="entry name" value="PAP_assoc"/>
    <property type="match status" value="1"/>
</dbReference>
<organism evidence="7 8">
    <name type="scientific">Reticulomyxa filosa</name>
    <dbReference type="NCBI Taxonomy" id="46433"/>
    <lineage>
        <taxon>Eukaryota</taxon>
        <taxon>Sar</taxon>
        <taxon>Rhizaria</taxon>
        <taxon>Retaria</taxon>
        <taxon>Foraminifera</taxon>
        <taxon>Monothalamids</taxon>
        <taxon>Reticulomyxidae</taxon>
        <taxon>Reticulomyxa</taxon>
    </lineage>
</organism>
<keyword evidence="5" id="KW-1133">Transmembrane helix</keyword>
<dbReference type="OMA" id="ICIQVPI"/>
<keyword evidence="5" id="KW-0472">Membrane</keyword>
<keyword evidence="1 7" id="KW-0808">Transferase</keyword>
<dbReference type="PANTHER" id="PTHR12271">
    <property type="entry name" value="POLY A POLYMERASE CID PAP -RELATED"/>
    <property type="match status" value="1"/>
</dbReference>
<feature type="compositionally biased region" description="Basic and acidic residues" evidence="4">
    <location>
        <begin position="70"/>
        <end position="83"/>
    </location>
</feature>
<feature type="transmembrane region" description="Helical" evidence="5">
    <location>
        <begin position="244"/>
        <end position="266"/>
    </location>
</feature>
<evidence type="ECO:0000256" key="2">
    <source>
        <dbReference type="ARBA" id="ARBA00022723"/>
    </source>
</evidence>
<feature type="transmembrane region" description="Helical" evidence="5">
    <location>
        <begin position="429"/>
        <end position="449"/>
    </location>
</feature>
<dbReference type="SUPFAM" id="SSF81631">
    <property type="entry name" value="PAP/OAS1 substrate-binding domain"/>
    <property type="match status" value="1"/>
</dbReference>
<sequence>MNAYTEQQAALAAYEHISKITNTELEEAMSAEQMNNRNSHEFVFAKHKHALNNGVNNVTYELNNITSTPRSDENKKNVIEEKSGSNSTNSNSNSNSSTNTNTNTNANANTHPNANPNSGSNTVSMDTNEKLLEMQLIQMGESMEKLLSFITPNPSDVKNISARVCQSLSNVIKGDDYFKDGKVLPYGASEHDLYLKDSNYNFCFSSTTLQLKPLDAIQLMADLMKKHTVFDKVQCTIRSKREDMYMYMYVLLLYMLGDGRPVLLFVDTKTSARCELVINMNKEIGSSRFIGAYVSIDPRFRMIAMLVKHWARLKKLSGAPPNQGLPSYALVLMVVNYLQHKRVLPTISTTVEESGESEWSRRDDYEINLNKYREFASKQHDAPARLLIGFFHYFGYEFDYNNNVVSVRTGSTLKKIEKKWMHYSKRNQVWVSFFFFFWIEFFVVTIITIKKKKNNNNNSNYLLQIIFFVCGK</sequence>
<dbReference type="AlphaFoldDB" id="X6NL07"/>
<evidence type="ECO:0000313" key="7">
    <source>
        <dbReference type="EMBL" id="ETO26686.1"/>
    </source>
</evidence>
<reference evidence="7 8" key="1">
    <citation type="journal article" date="2013" name="Curr. Biol.">
        <title>The Genome of the Foraminiferan Reticulomyxa filosa.</title>
        <authorList>
            <person name="Glockner G."/>
            <person name="Hulsmann N."/>
            <person name="Schleicher M."/>
            <person name="Noegel A.A."/>
            <person name="Eichinger L."/>
            <person name="Gallinger C."/>
            <person name="Pawlowski J."/>
            <person name="Sierra R."/>
            <person name="Euteneuer U."/>
            <person name="Pillet L."/>
            <person name="Moustafa A."/>
            <person name="Platzer M."/>
            <person name="Groth M."/>
            <person name="Szafranski K."/>
            <person name="Schliwa M."/>
        </authorList>
    </citation>
    <scope>NUCLEOTIDE SEQUENCE [LARGE SCALE GENOMIC DNA]</scope>
</reference>
<dbReference type="Proteomes" id="UP000023152">
    <property type="component" value="Unassembled WGS sequence"/>
</dbReference>